<keyword evidence="10 19" id="KW-0067">ATP-binding</keyword>
<dbReference type="InterPro" id="IPR001789">
    <property type="entry name" value="Sig_transdc_resp-reg_receiver"/>
</dbReference>
<keyword evidence="4" id="KW-1003">Cell membrane</keyword>
<dbReference type="SUPFAM" id="SSF52172">
    <property type="entry name" value="CheY-like"/>
    <property type="match status" value="1"/>
</dbReference>
<dbReference type="InterPro" id="IPR003661">
    <property type="entry name" value="HisK_dim/P_dom"/>
</dbReference>
<dbReference type="CDD" id="cd17546">
    <property type="entry name" value="REC_hyHK_CKI1_RcsC-like"/>
    <property type="match status" value="1"/>
</dbReference>
<feature type="modified residue" description="4-aspartylphosphate" evidence="15">
    <location>
        <position position="652"/>
    </location>
</feature>
<evidence type="ECO:0000256" key="7">
    <source>
        <dbReference type="ARBA" id="ARBA00022679"/>
    </source>
</evidence>
<sequence>MDSTGVVDKIKAQELIDLFIHPVMVIDNDLTLVSSNHAFKQESLLADNTANLLKKVEPLISGAQELVYFQVGNTEKLLTAMPMAHGKNLIKIAEANQSPLAKRYNNIVSVIDQMSDAVIISNKDGNIDLVNEQFQKIFYSIDYNSIHKHTLLSLLNEVIEFIYPDEPKRAAILFRYLRLKIFKNKECSFEFSLPNGKYFHYRDNITYSGERIGIFIDESTFKALTDQLEVACQEANDLSEAKSNFMAAVSHEVRTPLNAIIGLLDLSQLDPQLASNEFITRMGKSARYLLRLINDVLDFSKFDANKAELSNTETNLRILCEDLVEKFSANAKSNNTALMLFVDPNLPKEVMVDEIRLNQILSNLVSNGLKFNNNRHPELKLEVRQDDLTGYIIFSVSDNGIGIDKEEQILIFDTFSQANSKIHGKYGGTGLGLSICQQICNLMGGGIFVESEIAKGAKFTVQLPLESVSAAEITQIDTSPNQDTSIVTNDPYFYQVALLYSESLKFSVYYSENLPKELKSTEILCINPLYLDNCIGLKKFSDRQMLYLDQAPPEDAQSNKYIVNLTPLHLDDLLLIAKRELPTNSVTAYHKENNLFTPQNKIRALLVEDNPDNMYIFKKQFENINVAINFATSAEEALVFFEQQSFDLVISDYQMPLVSGAKLISILREIEEAEQCTPSKMYILTADKTERCNRECIQAGANKVLIKPISSVQLTQLIKNIDESLLASAKSENARIDIDDEHQFSEPQQKYDVLLGLNDTDVFIDPLIDSISTAPVKCFDIEKFYDVVGHIKKQDEIDYLQQFAANLAQIKHDMANRVVNENWPDLQKSAHSLKSSAMIVGAEILSHQCESLEACGTPNKTYLYPIWLQIEESIQLLINTLNKHCSQYNEEN</sequence>
<dbReference type="Gene3D" id="3.40.50.2300">
    <property type="match status" value="1"/>
</dbReference>
<dbReference type="InterPro" id="IPR004358">
    <property type="entry name" value="Sig_transdc_His_kin-like_C"/>
</dbReference>
<dbReference type="SUPFAM" id="SSF47226">
    <property type="entry name" value="Histidine-containing phosphotransfer domain, HPT domain"/>
    <property type="match status" value="1"/>
</dbReference>
<keyword evidence="20" id="KW-1185">Reference proteome</keyword>
<feature type="domain" description="Response regulatory" evidence="17">
    <location>
        <begin position="603"/>
        <end position="722"/>
    </location>
</feature>
<dbReference type="CDD" id="cd00082">
    <property type="entry name" value="HisKA"/>
    <property type="match status" value="1"/>
</dbReference>
<dbReference type="InterPro" id="IPR011006">
    <property type="entry name" value="CheY-like_superfamily"/>
</dbReference>
<keyword evidence="6 15" id="KW-0597">Phosphoprotein</keyword>
<evidence type="ECO:0000256" key="6">
    <source>
        <dbReference type="ARBA" id="ARBA00022553"/>
    </source>
</evidence>
<keyword evidence="10 19" id="KW-0547">Nucleotide-binding</keyword>
<feature type="domain" description="Histidine kinase" evidence="16">
    <location>
        <begin position="248"/>
        <end position="467"/>
    </location>
</feature>
<protein>
    <recommendedName>
        <fullName evidence="3">histidine kinase</fullName>
        <ecNumber evidence="3">2.7.13.3</ecNumber>
    </recommendedName>
</protein>
<dbReference type="InterPro" id="IPR008207">
    <property type="entry name" value="Sig_transdc_His_kin_Hpt_dom"/>
</dbReference>
<evidence type="ECO:0000256" key="11">
    <source>
        <dbReference type="ARBA" id="ARBA00022989"/>
    </source>
</evidence>
<dbReference type="EC" id="2.7.13.3" evidence="3"/>
<dbReference type="CDD" id="cd16922">
    <property type="entry name" value="HATPase_EvgS-ArcB-TorS-like"/>
    <property type="match status" value="1"/>
</dbReference>
<evidence type="ECO:0000259" key="18">
    <source>
        <dbReference type="PROSITE" id="PS50894"/>
    </source>
</evidence>
<dbReference type="SMART" id="SM00388">
    <property type="entry name" value="HisKA"/>
    <property type="match status" value="1"/>
</dbReference>
<accession>A0ABS9DBM0</accession>
<dbReference type="Pfam" id="PF01627">
    <property type="entry name" value="Hpt"/>
    <property type="match status" value="1"/>
</dbReference>
<evidence type="ECO:0000256" key="12">
    <source>
        <dbReference type="ARBA" id="ARBA00023012"/>
    </source>
</evidence>
<dbReference type="InterPro" id="IPR036097">
    <property type="entry name" value="HisK_dim/P_sf"/>
</dbReference>
<dbReference type="PROSITE" id="PS50109">
    <property type="entry name" value="HIS_KIN"/>
    <property type="match status" value="1"/>
</dbReference>
<dbReference type="Gene3D" id="3.30.565.10">
    <property type="entry name" value="Histidine kinase-like ATPase, C-terminal domain"/>
    <property type="match status" value="1"/>
</dbReference>
<comment type="caution">
    <text evidence="19">The sequence shown here is derived from an EMBL/GenBank/DDBJ whole genome shotgun (WGS) entry which is preliminary data.</text>
</comment>
<dbReference type="Gene3D" id="1.20.120.160">
    <property type="entry name" value="HPT domain"/>
    <property type="match status" value="1"/>
</dbReference>
<comment type="catalytic activity">
    <reaction evidence="1">
        <text>ATP + protein L-histidine = ADP + protein N-phospho-L-histidine.</text>
        <dbReference type="EC" id="2.7.13.3"/>
    </reaction>
</comment>
<keyword evidence="5" id="KW-0997">Cell inner membrane</keyword>
<evidence type="ECO:0000256" key="4">
    <source>
        <dbReference type="ARBA" id="ARBA00022475"/>
    </source>
</evidence>
<evidence type="ECO:0000256" key="15">
    <source>
        <dbReference type="PROSITE-ProRule" id="PRU00169"/>
    </source>
</evidence>
<dbReference type="PANTHER" id="PTHR43047:SF72">
    <property type="entry name" value="OSMOSENSING HISTIDINE PROTEIN KINASE SLN1"/>
    <property type="match status" value="1"/>
</dbReference>
<dbReference type="Pfam" id="PF02518">
    <property type="entry name" value="HATPase_c"/>
    <property type="match status" value="1"/>
</dbReference>
<keyword evidence="7" id="KW-0808">Transferase</keyword>
<dbReference type="InterPro" id="IPR005467">
    <property type="entry name" value="His_kinase_dom"/>
</dbReference>
<dbReference type="Proteomes" id="UP001521137">
    <property type="component" value="Unassembled WGS sequence"/>
</dbReference>
<keyword evidence="8" id="KW-0812">Transmembrane</keyword>
<feature type="domain" description="HPt" evidence="18">
    <location>
        <begin position="792"/>
        <end position="891"/>
    </location>
</feature>
<dbReference type="Pfam" id="PF00512">
    <property type="entry name" value="HisKA"/>
    <property type="match status" value="1"/>
</dbReference>
<evidence type="ECO:0000313" key="19">
    <source>
        <dbReference type="EMBL" id="MCF2950230.1"/>
    </source>
</evidence>
<evidence type="ECO:0000259" key="16">
    <source>
        <dbReference type="PROSITE" id="PS50109"/>
    </source>
</evidence>
<evidence type="ECO:0000256" key="8">
    <source>
        <dbReference type="ARBA" id="ARBA00022692"/>
    </source>
</evidence>
<dbReference type="PANTHER" id="PTHR43047">
    <property type="entry name" value="TWO-COMPONENT HISTIDINE PROTEIN KINASE"/>
    <property type="match status" value="1"/>
</dbReference>
<dbReference type="RefSeq" id="WP_235314331.1">
    <property type="nucleotide sequence ID" value="NZ_JAKGAS010000016.1"/>
</dbReference>
<keyword evidence="13" id="KW-0472">Membrane</keyword>
<name>A0ABS9DBM0_9ALTE</name>
<evidence type="ECO:0000256" key="2">
    <source>
        <dbReference type="ARBA" id="ARBA00004429"/>
    </source>
</evidence>
<keyword evidence="9" id="KW-0418">Kinase</keyword>
<organism evidence="19 20">
    <name type="scientific">Paraglaciecola algarum</name>
    <dbReference type="NCBI Taxonomy" id="3050085"/>
    <lineage>
        <taxon>Bacteria</taxon>
        <taxon>Pseudomonadati</taxon>
        <taxon>Pseudomonadota</taxon>
        <taxon>Gammaproteobacteria</taxon>
        <taxon>Alteromonadales</taxon>
        <taxon>Alteromonadaceae</taxon>
        <taxon>Paraglaciecola</taxon>
    </lineage>
</organism>
<dbReference type="InterPro" id="IPR036641">
    <property type="entry name" value="HPT_dom_sf"/>
</dbReference>
<gene>
    <name evidence="19" type="ORF">L0668_19135</name>
</gene>
<keyword evidence="11" id="KW-1133">Transmembrane helix</keyword>
<dbReference type="EMBL" id="JAKGAS010000016">
    <property type="protein sequence ID" value="MCF2950230.1"/>
    <property type="molecule type" value="Genomic_DNA"/>
</dbReference>
<evidence type="ECO:0000256" key="3">
    <source>
        <dbReference type="ARBA" id="ARBA00012438"/>
    </source>
</evidence>
<dbReference type="SMART" id="SM00448">
    <property type="entry name" value="REC"/>
    <property type="match status" value="1"/>
</dbReference>
<dbReference type="SUPFAM" id="SSF47384">
    <property type="entry name" value="Homodimeric domain of signal transducing histidine kinase"/>
    <property type="match status" value="1"/>
</dbReference>
<dbReference type="GO" id="GO:0005524">
    <property type="term" value="F:ATP binding"/>
    <property type="evidence" value="ECO:0007669"/>
    <property type="project" value="UniProtKB-KW"/>
</dbReference>
<evidence type="ECO:0000256" key="10">
    <source>
        <dbReference type="ARBA" id="ARBA00022840"/>
    </source>
</evidence>
<proteinExistence type="predicted"/>
<dbReference type="Gene3D" id="1.10.287.130">
    <property type="match status" value="1"/>
</dbReference>
<evidence type="ECO:0000256" key="13">
    <source>
        <dbReference type="ARBA" id="ARBA00023136"/>
    </source>
</evidence>
<dbReference type="Pfam" id="PF00072">
    <property type="entry name" value="Response_reg"/>
    <property type="match status" value="1"/>
</dbReference>
<evidence type="ECO:0000256" key="1">
    <source>
        <dbReference type="ARBA" id="ARBA00000085"/>
    </source>
</evidence>
<feature type="modified residue" description="Phosphohistidine" evidence="14">
    <location>
        <position position="831"/>
    </location>
</feature>
<dbReference type="InterPro" id="IPR003594">
    <property type="entry name" value="HATPase_dom"/>
</dbReference>
<dbReference type="PROSITE" id="PS50894">
    <property type="entry name" value="HPT"/>
    <property type="match status" value="1"/>
</dbReference>
<evidence type="ECO:0000256" key="5">
    <source>
        <dbReference type="ARBA" id="ARBA00022519"/>
    </source>
</evidence>
<dbReference type="SUPFAM" id="SSF55874">
    <property type="entry name" value="ATPase domain of HSP90 chaperone/DNA topoisomerase II/histidine kinase"/>
    <property type="match status" value="1"/>
</dbReference>
<evidence type="ECO:0000313" key="20">
    <source>
        <dbReference type="Proteomes" id="UP001521137"/>
    </source>
</evidence>
<evidence type="ECO:0000256" key="14">
    <source>
        <dbReference type="PROSITE-ProRule" id="PRU00110"/>
    </source>
</evidence>
<dbReference type="PRINTS" id="PR00344">
    <property type="entry name" value="BCTRLSENSOR"/>
</dbReference>
<evidence type="ECO:0000259" key="17">
    <source>
        <dbReference type="PROSITE" id="PS50110"/>
    </source>
</evidence>
<comment type="subcellular location">
    <subcellularLocation>
        <location evidence="2">Cell inner membrane</location>
        <topology evidence="2">Multi-pass membrane protein</topology>
    </subcellularLocation>
</comment>
<dbReference type="PROSITE" id="PS50110">
    <property type="entry name" value="RESPONSE_REGULATORY"/>
    <property type="match status" value="1"/>
</dbReference>
<keyword evidence="12" id="KW-0902">Two-component regulatory system</keyword>
<dbReference type="SMART" id="SM00387">
    <property type="entry name" value="HATPase_c"/>
    <property type="match status" value="1"/>
</dbReference>
<dbReference type="InterPro" id="IPR036890">
    <property type="entry name" value="HATPase_C_sf"/>
</dbReference>
<dbReference type="CDD" id="cd00088">
    <property type="entry name" value="HPT"/>
    <property type="match status" value="1"/>
</dbReference>
<reference evidence="19 20" key="1">
    <citation type="submission" date="2022-01" db="EMBL/GenBank/DDBJ databases">
        <title>Paraglaciecola sp. G1-23.</title>
        <authorList>
            <person name="Jin M.S."/>
            <person name="Han D.M."/>
            <person name="Kim H.M."/>
            <person name="Jeon C.O."/>
        </authorList>
    </citation>
    <scope>NUCLEOTIDE SEQUENCE [LARGE SCALE GENOMIC DNA]</scope>
    <source>
        <strain evidence="19 20">G1-23</strain>
    </source>
</reference>
<evidence type="ECO:0000256" key="9">
    <source>
        <dbReference type="ARBA" id="ARBA00022777"/>
    </source>
</evidence>